<dbReference type="AlphaFoldDB" id="A0A3S4TF86"/>
<sequence length="223" mass="23027">MGDRPRAAALAAILIGWSWVTPRIPPRWNPLPQAVFGVAVASLSRAQLGLSPPALWRGLGWGAVAAAPVLLTVAGGAAIPAVRDGMAERDLPDAPGRWLLLHIPFGTVWSEEVAYRAALGTLADSAFGDVAGRLFTAAVFGLSHVPDARAAGHSVPGTVLVTGAAGWVFSWLYATSGSLAAPMLAHLAVNESGALAALAVQRRLSSDSGAVGQSQRDQLHRNP</sequence>
<keyword evidence="3" id="KW-1185">Reference proteome</keyword>
<protein>
    <submittedName>
        <fullName evidence="2">Abortive infection protein</fullName>
    </submittedName>
</protein>
<dbReference type="EMBL" id="LR134356">
    <property type="protein sequence ID" value="VEG57856.1"/>
    <property type="molecule type" value="Genomic_DNA"/>
</dbReference>
<proteinExistence type="predicted"/>
<organism evidence="2 3">
    <name type="scientific">Mycolicibacterium aurum</name>
    <name type="common">Mycobacterium aurum</name>
    <dbReference type="NCBI Taxonomy" id="1791"/>
    <lineage>
        <taxon>Bacteria</taxon>
        <taxon>Bacillati</taxon>
        <taxon>Actinomycetota</taxon>
        <taxon>Actinomycetes</taxon>
        <taxon>Mycobacteriales</taxon>
        <taxon>Mycobacteriaceae</taxon>
        <taxon>Mycolicibacterium</taxon>
    </lineage>
</organism>
<dbReference type="STRING" id="1791.GCA_001049355_03726"/>
<accession>A0A3S4TF86</accession>
<evidence type="ECO:0000313" key="2">
    <source>
        <dbReference type="EMBL" id="VEG57856.1"/>
    </source>
</evidence>
<dbReference type="KEGG" id="mauu:NCTC10437_04877"/>
<dbReference type="OrthoDB" id="4555276at2"/>
<dbReference type="RefSeq" id="WP_048633590.1">
    <property type="nucleotide sequence ID" value="NZ_CVQQ01000012.1"/>
</dbReference>
<dbReference type="Proteomes" id="UP000279306">
    <property type="component" value="Chromosome"/>
</dbReference>
<evidence type="ECO:0000259" key="1">
    <source>
        <dbReference type="Pfam" id="PF02517"/>
    </source>
</evidence>
<evidence type="ECO:0000313" key="3">
    <source>
        <dbReference type="Proteomes" id="UP000279306"/>
    </source>
</evidence>
<dbReference type="GO" id="GO:0004175">
    <property type="term" value="F:endopeptidase activity"/>
    <property type="evidence" value="ECO:0007669"/>
    <property type="project" value="UniProtKB-ARBA"/>
</dbReference>
<dbReference type="PIRSF" id="PIRSF026622">
    <property type="entry name" value="Proteas_026622"/>
    <property type="match status" value="1"/>
</dbReference>
<dbReference type="InterPro" id="IPR003675">
    <property type="entry name" value="Rce1/LyrA-like_dom"/>
</dbReference>
<feature type="domain" description="CAAX prenyl protease 2/Lysostaphin resistance protein A-like" evidence="1">
    <location>
        <begin position="98"/>
        <end position="190"/>
    </location>
</feature>
<dbReference type="GO" id="GO:0080120">
    <property type="term" value="P:CAAX-box protein maturation"/>
    <property type="evidence" value="ECO:0007669"/>
    <property type="project" value="UniProtKB-ARBA"/>
</dbReference>
<reference evidence="2 3" key="1">
    <citation type="submission" date="2018-12" db="EMBL/GenBank/DDBJ databases">
        <authorList>
            <consortium name="Pathogen Informatics"/>
        </authorList>
    </citation>
    <scope>NUCLEOTIDE SEQUENCE [LARGE SCALE GENOMIC DNA]</scope>
    <source>
        <strain evidence="2 3">NCTC10437</strain>
    </source>
</reference>
<dbReference type="Pfam" id="PF02517">
    <property type="entry name" value="Rce1-like"/>
    <property type="match status" value="1"/>
</dbReference>
<gene>
    <name evidence="2" type="ORF">NCTC10437_04877</name>
</gene>
<dbReference type="InterPro" id="IPR015837">
    <property type="entry name" value="UCP026622_CAAX_protease"/>
</dbReference>
<name>A0A3S4TF86_MYCAU</name>